<organism evidence="1 2">
    <name type="scientific">Rhodanobacter soli</name>
    <dbReference type="NCBI Taxonomy" id="590609"/>
    <lineage>
        <taxon>Bacteria</taxon>
        <taxon>Pseudomonadati</taxon>
        <taxon>Pseudomonadota</taxon>
        <taxon>Gammaproteobacteria</taxon>
        <taxon>Lysobacterales</taxon>
        <taxon>Rhodanobacteraceae</taxon>
        <taxon>Rhodanobacter</taxon>
    </lineage>
</organism>
<dbReference type="Gene3D" id="1.10.1510.10">
    <property type="entry name" value="Uncharacterised protein YqeY/AIM41 PF09424, N-terminal domain"/>
    <property type="match status" value="1"/>
</dbReference>
<dbReference type="InterPro" id="IPR042184">
    <property type="entry name" value="YqeY/Aim41_N"/>
</dbReference>
<dbReference type="SUPFAM" id="SSF89095">
    <property type="entry name" value="GatB/YqeY motif"/>
    <property type="match status" value="1"/>
</dbReference>
<dbReference type="PANTHER" id="PTHR28055:SF1">
    <property type="entry name" value="ALTERED INHERITANCE OF MITOCHONDRIA PROTEIN 41, MITOCHONDRIAL"/>
    <property type="match status" value="1"/>
</dbReference>
<dbReference type="InterPro" id="IPR023168">
    <property type="entry name" value="GatB_Yqey_C_2"/>
</dbReference>
<comment type="caution">
    <text evidence="1">The sequence shown here is derived from an EMBL/GenBank/DDBJ whole genome shotgun (WGS) entry which is preliminary data.</text>
</comment>
<dbReference type="Gene3D" id="1.10.10.410">
    <property type="match status" value="1"/>
</dbReference>
<dbReference type="InterPro" id="IPR003789">
    <property type="entry name" value="Asn/Gln_tRNA_amidoTrase-B-like"/>
</dbReference>
<dbReference type="EMBL" id="JBEPSD010000001">
    <property type="protein sequence ID" value="MET4569654.1"/>
    <property type="molecule type" value="Genomic_DNA"/>
</dbReference>
<dbReference type="PANTHER" id="PTHR28055">
    <property type="entry name" value="ALTERED INHERITANCE OF MITOCHONDRIA PROTEIN 41, MITOCHONDRIAL"/>
    <property type="match status" value="1"/>
</dbReference>
<dbReference type="Proteomes" id="UP001549251">
    <property type="component" value="Unassembled WGS sequence"/>
</dbReference>
<evidence type="ECO:0000313" key="2">
    <source>
        <dbReference type="Proteomes" id="UP001549251"/>
    </source>
</evidence>
<accession>A0ABV2PX83</accession>
<gene>
    <name evidence="1" type="ORF">ABIE04_001981</name>
</gene>
<name>A0ABV2PX83_9GAMM</name>
<protein>
    <submittedName>
        <fullName evidence="1">Uncharacterized protein YqeY</fullName>
    </submittedName>
</protein>
<proteinExistence type="predicted"/>
<dbReference type="InterPro" id="IPR019004">
    <property type="entry name" value="YqeY/Aim41"/>
</dbReference>
<reference evidence="1 2" key="1">
    <citation type="submission" date="2024-06" db="EMBL/GenBank/DDBJ databases">
        <title>Sorghum-associated microbial communities from plants grown in Nebraska, USA.</title>
        <authorList>
            <person name="Schachtman D."/>
        </authorList>
    </citation>
    <scope>NUCLEOTIDE SEQUENCE [LARGE SCALE GENOMIC DNA]</scope>
    <source>
        <strain evidence="1 2">1757</strain>
    </source>
</reference>
<dbReference type="Pfam" id="PF09424">
    <property type="entry name" value="YqeY"/>
    <property type="match status" value="1"/>
</dbReference>
<dbReference type="RefSeq" id="WP_354549460.1">
    <property type="nucleotide sequence ID" value="NZ_JBEPSD010000001.1"/>
</dbReference>
<sequence length="148" mass="16136">MTLKQQLTEDMKTAMRGGDKHRLGVIRLMLAAIKQREVDERIELDDVQVLSVLEKMLKQRKDSVSQYAAANREDLADVERAEMVVIETYLPAKLGDDEIDALITAAIADTGATSPRDMGKVVAAVKEKAAGRADMGVVSGRIKARLAG</sequence>
<keyword evidence="2" id="KW-1185">Reference proteome</keyword>
<evidence type="ECO:0000313" key="1">
    <source>
        <dbReference type="EMBL" id="MET4569654.1"/>
    </source>
</evidence>